<evidence type="ECO:0000313" key="2">
    <source>
        <dbReference type="Proteomes" id="UP000184339"/>
    </source>
</evidence>
<evidence type="ECO:0000313" key="1">
    <source>
        <dbReference type="EMBL" id="SHM34754.1"/>
    </source>
</evidence>
<organism evidence="1 2">
    <name type="scientific">Duganella sacchari</name>
    <dbReference type="NCBI Taxonomy" id="551987"/>
    <lineage>
        <taxon>Bacteria</taxon>
        <taxon>Pseudomonadati</taxon>
        <taxon>Pseudomonadota</taxon>
        <taxon>Betaproteobacteria</taxon>
        <taxon>Burkholderiales</taxon>
        <taxon>Oxalobacteraceae</taxon>
        <taxon>Telluria group</taxon>
        <taxon>Duganella</taxon>
    </lineage>
</organism>
<dbReference type="AlphaFoldDB" id="A0A1M7I1Z0"/>
<accession>A0A1M7I1Z0</accession>
<dbReference type="RefSeq" id="WP_139260326.1">
    <property type="nucleotide sequence ID" value="NZ_FRCX01000001.1"/>
</dbReference>
<reference evidence="2" key="1">
    <citation type="submission" date="2016-11" db="EMBL/GenBank/DDBJ databases">
        <authorList>
            <person name="Varghese N."/>
            <person name="Submissions S."/>
        </authorList>
    </citation>
    <scope>NUCLEOTIDE SEQUENCE [LARGE SCALE GENOMIC DNA]</scope>
    <source>
        <strain evidence="2">Sac-22</strain>
    </source>
</reference>
<dbReference type="EMBL" id="FRCX01000001">
    <property type="protein sequence ID" value="SHM34754.1"/>
    <property type="molecule type" value="Genomic_DNA"/>
</dbReference>
<dbReference type="OrthoDB" id="362084at2"/>
<name>A0A1M7I1Z0_9BURK</name>
<proteinExistence type="predicted"/>
<protein>
    <submittedName>
        <fullName evidence="1">Uncharacterized protein</fullName>
    </submittedName>
</protein>
<keyword evidence="2" id="KW-1185">Reference proteome</keyword>
<sequence length="257" mass="28213">MPKKLASLDDHVQDITESRGRSHAGRFQAVPEGTELVGDVVLDSCSAVAAAFAADGFKWAKSGLRFSRKAGPFTQIVSFQADSANTSGHHVAVAMHAQVKSAALEKWRQINHGVTDSATVWTTQAGYLGPAHTYLKWQLVDAHTRADEIQSMIETVRGIVLPAFDACSSMESLSTHLLARPEITRFPDWALDIALWVGNKQAAEGLIKIFLESRSDLAAFFYQEYQRQRQTPVVGKAANRYQAFVRLCIDASLQIPA</sequence>
<dbReference type="STRING" id="551987.SAMN05192549_101363"/>
<dbReference type="Proteomes" id="UP000184339">
    <property type="component" value="Unassembled WGS sequence"/>
</dbReference>
<gene>
    <name evidence="1" type="ORF">SAMN05192549_101363</name>
</gene>